<accession>A0ABQ9H4W8</accession>
<dbReference type="Proteomes" id="UP001159363">
    <property type="component" value="Chromosome 6"/>
</dbReference>
<sequence length="73" mass="8784">MNQVIQKKRTMVFTYVVYRWMSKKKRMWVHPYINARLLKGAFVTRRNLIGRNQIKGCYNTSRNVGDYVKESVL</sequence>
<name>A0ABQ9H4W8_9NEOP</name>
<protein>
    <submittedName>
        <fullName evidence="1">Uncharacterized protein</fullName>
    </submittedName>
</protein>
<evidence type="ECO:0000313" key="1">
    <source>
        <dbReference type="EMBL" id="KAJ8879309.1"/>
    </source>
</evidence>
<organism evidence="1 2">
    <name type="scientific">Dryococelus australis</name>
    <dbReference type="NCBI Taxonomy" id="614101"/>
    <lineage>
        <taxon>Eukaryota</taxon>
        <taxon>Metazoa</taxon>
        <taxon>Ecdysozoa</taxon>
        <taxon>Arthropoda</taxon>
        <taxon>Hexapoda</taxon>
        <taxon>Insecta</taxon>
        <taxon>Pterygota</taxon>
        <taxon>Neoptera</taxon>
        <taxon>Polyneoptera</taxon>
        <taxon>Phasmatodea</taxon>
        <taxon>Verophasmatodea</taxon>
        <taxon>Anareolatae</taxon>
        <taxon>Phasmatidae</taxon>
        <taxon>Eurycanthinae</taxon>
        <taxon>Dryococelus</taxon>
    </lineage>
</organism>
<reference evidence="1 2" key="1">
    <citation type="submission" date="2023-02" db="EMBL/GenBank/DDBJ databases">
        <title>LHISI_Scaffold_Assembly.</title>
        <authorList>
            <person name="Stuart O.P."/>
            <person name="Cleave R."/>
            <person name="Magrath M.J.L."/>
            <person name="Mikheyev A.S."/>
        </authorList>
    </citation>
    <scope>NUCLEOTIDE SEQUENCE [LARGE SCALE GENOMIC DNA]</scope>
    <source>
        <strain evidence="1">Daus_M_001</strain>
        <tissue evidence="1">Leg muscle</tissue>
    </source>
</reference>
<evidence type="ECO:0000313" key="2">
    <source>
        <dbReference type="Proteomes" id="UP001159363"/>
    </source>
</evidence>
<proteinExistence type="predicted"/>
<keyword evidence="2" id="KW-1185">Reference proteome</keyword>
<dbReference type="EMBL" id="JARBHB010000007">
    <property type="protein sequence ID" value="KAJ8879309.1"/>
    <property type="molecule type" value="Genomic_DNA"/>
</dbReference>
<gene>
    <name evidence="1" type="ORF">PR048_019917</name>
</gene>
<comment type="caution">
    <text evidence="1">The sequence shown here is derived from an EMBL/GenBank/DDBJ whole genome shotgun (WGS) entry which is preliminary data.</text>
</comment>